<evidence type="ECO:0000313" key="2">
    <source>
        <dbReference type="EMBL" id="KAG7488261.1"/>
    </source>
</evidence>
<keyword evidence="3" id="KW-1185">Reference proteome</keyword>
<name>A0A9D3QD31_MEGAT</name>
<proteinExistence type="predicted"/>
<dbReference type="Proteomes" id="UP001046870">
    <property type="component" value="Chromosome 2"/>
</dbReference>
<organism evidence="2 3">
    <name type="scientific">Megalops atlanticus</name>
    <name type="common">Tarpon</name>
    <name type="synonym">Clupea gigantea</name>
    <dbReference type="NCBI Taxonomy" id="7932"/>
    <lineage>
        <taxon>Eukaryota</taxon>
        <taxon>Metazoa</taxon>
        <taxon>Chordata</taxon>
        <taxon>Craniata</taxon>
        <taxon>Vertebrata</taxon>
        <taxon>Euteleostomi</taxon>
        <taxon>Actinopterygii</taxon>
        <taxon>Neopterygii</taxon>
        <taxon>Teleostei</taxon>
        <taxon>Elopiformes</taxon>
        <taxon>Megalopidae</taxon>
        <taxon>Megalops</taxon>
    </lineage>
</organism>
<comment type="caution">
    <text evidence="2">The sequence shown here is derived from an EMBL/GenBank/DDBJ whole genome shotgun (WGS) entry which is preliminary data.</text>
</comment>
<evidence type="ECO:0000313" key="3">
    <source>
        <dbReference type="Proteomes" id="UP001046870"/>
    </source>
</evidence>
<gene>
    <name evidence="2" type="ORF">MATL_G00032250</name>
</gene>
<dbReference type="AlphaFoldDB" id="A0A9D3QD31"/>
<keyword evidence="1" id="KW-1133">Transmembrane helix</keyword>
<keyword evidence="1" id="KW-0812">Transmembrane</keyword>
<protein>
    <submittedName>
        <fullName evidence="2">Uncharacterized protein</fullName>
    </submittedName>
</protein>
<dbReference type="EMBL" id="JAFDVH010000002">
    <property type="protein sequence ID" value="KAG7488261.1"/>
    <property type="molecule type" value="Genomic_DNA"/>
</dbReference>
<feature type="transmembrane region" description="Helical" evidence="1">
    <location>
        <begin position="149"/>
        <end position="168"/>
    </location>
</feature>
<keyword evidence="1" id="KW-0472">Membrane</keyword>
<accession>A0A9D3QD31</accession>
<sequence>MQLWKLQSSFGSGAGVGEVAKKVSRDHCAQLQKKKNDTDRVHQMLTFSGTGVWALRECLADFRIFEHLNCSTSEQEGKAIKNKDLLTPCCLFLQKQFAGSNFQLRLALCFHTHCISPQEVEETGCLFSLGADITRNANRLLLTHVYCKAFVLLYFCVSVLCLVLCNLIV</sequence>
<reference evidence="2" key="1">
    <citation type="submission" date="2021-01" db="EMBL/GenBank/DDBJ databases">
        <authorList>
            <person name="Zahm M."/>
            <person name="Roques C."/>
            <person name="Cabau C."/>
            <person name="Klopp C."/>
            <person name="Donnadieu C."/>
            <person name="Jouanno E."/>
            <person name="Lampietro C."/>
            <person name="Louis A."/>
            <person name="Herpin A."/>
            <person name="Echchiki A."/>
            <person name="Berthelot C."/>
            <person name="Parey E."/>
            <person name="Roest-Crollius H."/>
            <person name="Braasch I."/>
            <person name="Postlethwait J."/>
            <person name="Bobe J."/>
            <person name="Montfort J."/>
            <person name="Bouchez O."/>
            <person name="Begum T."/>
            <person name="Mejri S."/>
            <person name="Adams A."/>
            <person name="Chen W.-J."/>
            <person name="Guiguen Y."/>
        </authorList>
    </citation>
    <scope>NUCLEOTIDE SEQUENCE</scope>
    <source>
        <strain evidence="2">YG-15Mar2019-1</strain>
        <tissue evidence="2">Brain</tissue>
    </source>
</reference>
<evidence type="ECO:0000256" key="1">
    <source>
        <dbReference type="SAM" id="Phobius"/>
    </source>
</evidence>